<dbReference type="AlphaFoldDB" id="A0A0B1P448"/>
<dbReference type="OrthoDB" id="331602at2759"/>
<accession>A0A0B1P448</accession>
<feature type="coiled-coil region" evidence="8">
    <location>
        <begin position="404"/>
        <end position="438"/>
    </location>
</feature>
<keyword evidence="4" id="KW-0132">Cell division</keyword>
<evidence type="ECO:0000313" key="11">
    <source>
        <dbReference type="Proteomes" id="UP000030854"/>
    </source>
</evidence>
<reference evidence="10 11" key="1">
    <citation type="journal article" date="2014" name="BMC Genomics">
        <title>Adaptive genomic structural variation in the grape powdery mildew pathogen, Erysiphe necator.</title>
        <authorList>
            <person name="Jones L."/>
            <person name="Riaz S."/>
            <person name="Morales-Cruz A."/>
            <person name="Amrine K.C."/>
            <person name="McGuire B."/>
            <person name="Gubler W.D."/>
            <person name="Walker M.A."/>
            <person name="Cantu D."/>
        </authorList>
    </citation>
    <scope>NUCLEOTIDE SEQUENCE [LARGE SCALE GENOMIC DNA]</scope>
    <source>
        <strain evidence="11">c</strain>
    </source>
</reference>
<evidence type="ECO:0000313" key="10">
    <source>
        <dbReference type="EMBL" id="KHJ32110.1"/>
    </source>
</evidence>
<evidence type="ECO:0000256" key="4">
    <source>
        <dbReference type="ARBA" id="ARBA00022618"/>
    </source>
</evidence>
<dbReference type="InterPro" id="IPR008672">
    <property type="entry name" value="Mad1"/>
</dbReference>
<dbReference type="Pfam" id="PF05557">
    <property type="entry name" value="MAD"/>
    <property type="match status" value="1"/>
</dbReference>
<evidence type="ECO:0000256" key="2">
    <source>
        <dbReference type="ARBA" id="ARBA00008029"/>
    </source>
</evidence>
<proteinExistence type="inferred from homology"/>
<comment type="similarity">
    <text evidence="2">Belongs to the MAD1 family.</text>
</comment>
<dbReference type="PANTHER" id="PTHR23168:SF0">
    <property type="entry name" value="MITOTIC SPINDLE ASSEMBLY CHECKPOINT PROTEIN MAD1"/>
    <property type="match status" value="1"/>
</dbReference>
<keyword evidence="6" id="KW-0539">Nucleus</keyword>
<feature type="coiled-coil region" evidence="8">
    <location>
        <begin position="485"/>
        <end position="512"/>
    </location>
</feature>
<dbReference type="Proteomes" id="UP000030854">
    <property type="component" value="Unassembled WGS sequence"/>
</dbReference>
<organism evidence="10 11">
    <name type="scientific">Uncinula necator</name>
    <name type="common">Grape powdery mildew</name>
    <dbReference type="NCBI Taxonomy" id="52586"/>
    <lineage>
        <taxon>Eukaryota</taxon>
        <taxon>Fungi</taxon>
        <taxon>Dikarya</taxon>
        <taxon>Ascomycota</taxon>
        <taxon>Pezizomycotina</taxon>
        <taxon>Leotiomycetes</taxon>
        <taxon>Erysiphales</taxon>
        <taxon>Erysiphaceae</taxon>
        <taxon>Erysiphe</taxon>
    </lineage>
</organism>
<feature type="coiled-coil region" evidence="8">
    <location>
        <begin position="539"/>
        <end position="566"/>
    </location>
</feature>
<sequence length="767" mass="88792">MRAQTPLQTYTPQRRNSMNMSGFQHSNSKSNIPRVRSTIANARAANSLPSFDFLAQESPRSSSYGGINGLRQSLVDISPPHHNVSQQHHSFTHTKEQEHERYNSELENLRAEIKTLKYTVENFKQEQELAKLRHENELRDVGRRADEDFKKTQQSDMERNNAVRQLQSSLKEIAEVRESADQENTALQKKLRDSIETSRRLEEKLLDSGIEHQEEIRSLERKVVEQELKIESLLKNIADLKNSSEKNESIFQDLQQKLFSKESACGELEAEILQLKANTTDNDTLSIIKRELSEQVSHINKLELHNRELMSELTHLKQIHKSVEVIEEEKRSLQRKLDAKESLEIELNEERIQRQRLEDERLAWTAYLQTQAGHNGRVEFDSPEAVARALIAERLQSASFLERIGSLNGDLSNKECIIQELEKQKQALTENLEKIRTDEGRRSLDKAQLRLERQKVLAIKEAEYLRAQLKTYDTEDLTFQPETVDESKMKRISELEDLVEQYRQELQTVHDEFTAKETSKSESQFCKRKYDDSGENYRQDQLMRKLRNLENEFEALKNTKLMVEKDLSVTKERLEAISQQNKTRILALRSNPTSEYQAIKQSTLDILRKENTELLSQLQGPSKMLIDSVPSSTLTAAKLEHAATLRALESEKKRNDRLMKVWGAKSTEFRQMVISLLGWDIVFMRDGKTRMTSFFYPSKDDDENSIVFDGEKGTMKISGGPESAFAIKISDQVRFWCHERGSIPCFLAALTLEFWEEKNVADDRAGQ</sequence>
<feature type="coiled-coil region" evidence="8">
    <location>
        <begin position="299"/>
        <end position="360"/>
    </location>
</feature>
<evidence type="ECO:0000256" key="9">
    <source>
        <dbReference type="SAM" id="MobiDB-lite"/>
    </source>
</evidence>
<evidence type="ECO:0000256" key="3">
    <source>
        <dbReference type="ARBA" id="ARBA00022019"/>
    </source>
</evidence>
<dbReference type="PANTHER" id="PTHR23168">
    <property type="entry name" value="MITOTIC SPINDLE ASSEMBLY CHECKPOINT PROTEIN MAD1 MITOTIC ARREST DEFICIENT-LIKE PROTEIN 1"/>
    <property type="match status" value="1"/>
</dbReference>
<gene>
    <name evidence="10" type="ORF">EV44_g2700</name>
</gene>
<evidence type="ECO:0000256" key="5">
    <source>
        <dbReference type="ARBA" id="ARBA00022776"/>
    </source>
</evidence>
<evidence type="ECO:0000256" key="6">
    <source>
        <dbReference type="ARBA" id="ARBA00023242"/>
    </source>
</evidence>
<dbReference type="GO" id="GO:0051315">
    <property type="term" value="P:attachment of mitotic spindle microtubules to kinetochore"/>
    <property type="evidence" value="ECO:0007669"/>
    <property type="project" value="TreeGrafter"/>
</dbReference>
<comment type="subcellular location">
    <subcellularLocation>
        <location evidence="1">Nucleus</location>
    </subcellularLocation>
</comment>
<dbReference type="OMA" id="YKLDFMP"/>
<evidence type="ECO:0000256" key="1">
    <source>
        <dbReference type="ARBA" id="ARBA00004123"/>
    </source>
</evidence>
<feature type="region of interest" description="Disordered" evidence="9">
    <location>
        <begin position="1"/>
        <end position="31"/>
    </location>
</feature>
<evidence type="ECO:0000256" key="8">
    <source>
        <dbReference type="SAM" id="Coils"/>
    </source>
</evidence>
<keyword evidence="11" id="KW-1185">Reference proteome</keyword>
<dbReference type="Gene3D" id="3.30.457.60">
    <property type="match status" value="1"/>
</dbReference>
<comment type="caution">
    <text evidence="10">The sequence shown here is derived from an EMBL/GenBank/DDBJ whole genome shotgun (WGS) entry which is preliminary data.</text>
</comment>
<evidence type="ECO:0000256" key="7">
    <source>
        <dbReference type="ARBA" id="ARBA00023306"/>
    </source>
</evidence>
<keyword evidence="5" id="KW-0498">Mitosis</keyword>
<dbReference type="EMBL" id="JNVN01002332">
    <property type="protein sequence ID" value="KHJ32110.1"/>
    <property type="molecule type" value="Genomic_DNA"/>
</dbReference>
<feature type="coiled-coil region" evidence="8">
    <location>
        <begin position="92"/>
        <end position="126"/>
    </location>
</feature>
<keyword evidence="8" id="KW-0175">Coiled coil</keyword>
<dbReference type="STRING" id="52586.A0A0B1P448"/>
<dbReference type="GO" id="GO:0005635">
    <property type="term" value="C:nuclear envelope"/>
    <property type="evidence" value="ECO:0007669"/>
    <property type="project" value="TreeGrafter"/>
</dbReference>
<feature type="coiled-coil region" evidence="8">
    <location>
        <begin position="163"/>
        <end position="243"/>
    </location>
</feature>
<protein>
    <recommendedName>
        <fullName evidence="3">Spindle assembly checkpoint component MAD1</fullName>
    </recommendedName>
</protein>
<dbReference type="GO" id="GO:0072686">
    <property type="term" value="C:mitotic spindle"/>
    <property type="evidence" value="ECO:0007669"/>
    <property type="project" value="TreeGrafter"/>
</dbReference>
<dbReference type="Gene3D" id="6.10.250.90">
    <property type="match status" value="1"/>
</dbReference>
<dbReference type="GO" id="GO:0000776">
    <property type="term" value="C:kinetochore"/>
    <property type="evidence" value="ECO:0007669"/>
    <property type="project" value="TreeGrafter"/>
</dbReference>
<name>A0A0B1P448_UNCNE</name>
<dbReference type="GO" id="GO:0007094">
    <property type="term" value="P:mitotic spindle assembly checkpoint signaling"/>
    <property type="evidence" value="ECO:0007669"/>
    <property type="project" value="InterPro"/>
</dbReference>
<dbReference type="GO" id="GO:0051301">
    <property type="term" value="P:cell division"/>
    <property type="evidence" value="ECO:0007669"/>
    <property type="project" value="UniProtKB-KW"/>
</dbReference>
<dbReference type="HOGENOM" id="CLU_010064_0_0_1"/>
<keyword evidence="7" id="KW-0131">Cell cycle</keyword>